<gene>
    <name evidence="2" type="ORF">GE061_000229</name>
</gene>
<dbReference type="AlphaFoldDB" id="A0A8S9Y501"/>
<name>A0A8S9Y501_APOLU</name>
<proteinExistence type="predicted"/>
<evidence type="ECO:0000256" key="1">
    <source>
        <dbReference type="SAM" id="MobiDB-lite"/>
    </source>
</evidence>
<organism evidence="2 3">
    <name type="scientific">Apolygus lucorum</name>
    <name type="common">Small green plant bug</name>
    <name type="synonym">Lygocoris lucorum</name>
    <dbReference type="NCBI Taxonomy" id="248454"/>
    <lineage>
        <taxon>Eukaryota</taxon>
        <taxon>Metazoa</taxon>
        <taxon>Ecdysozoa</taxon>
        <taxon>Arthropoda</taxon>
        <taxon>Hexapoda</taxon>
        <taxon>Insecta</taxon>
        <taxon>Pterygota</taxon>
        <taxon>Neoptera</taxon>
        <taxon>Paraneoptera</taxon>
        <taxon>Hemiptera</taxon>
        <taxon>Heteroptera</taxon>
        <taxon>Panheteroptera</taxon>
        <taxon>Cimicomorpha</taxon>
        <taxon>Miridae</taxon>
        <taxon>Mirini</taxon>
        <taxon>Apolygus</taxon>
    </lineage>
</organism>
<feature type="compositionally biased region" description="Basic and acidic residues" evidence="1">
    <location>
        <begin position="1"/>
        <end position="16"/>
    </location>
</feature>
<sequence length="74" mass="8494">MKVKTPRLDRTCDSRKVNIKRLTPSNKKFLKKIKTASLKGADQQGSSGGKRSKKKNKHSSKRQQYRSLRSGNEY</sequence>
<feature type="region of interest" description="Disordered" evidence="1">
    <location>
        <begin position="1"/>
        <end position="74"/>
    </location>
</feature>
<protein>
    <submittedName>
        <fullName evidence="2">Uncharacterized protein</fullName>
    </submittedName>
</protein>
<keyword evidence="3" id="KW-1185">Reference proteome</keyword>
<dbReference type="Proteomes" id="UP000466442">
    <property type="component" value="Linkage Group LG1"/>
</dbReference>
<feature type="compositionally biased region" description="Basic residues" evidence="1">
    <location>
        <begin position="50"/>
        <end position="64"/>
    </location>
</feature>
<feature type="compositionally biased region" description="Polar residues" evidence="1">
    <location>
        <begin position="65"/>
        <end position="74"/>
    </location>
</feature>
<reference evidence="2" key="1">
    <citation type="journal article" date="2021" name="Mol. Ecol. Resour.">
        <title>Apolygus lucorum genome provides insights into omnivorousness and mesophyll feeding.</title>
        <authorList>
            <person name="Liu Y."/>
            <person name="Liu H."/>
            <person name="Wang H."/>
            <person name="Huang T."/>
            <person name="Liu B."/>
            <person name="Yang B."/>
            <person name="Yin L."/>
            <person name="Li B."/>
            <person name="Zhang Y."/>
            <person name="Zhang S."/>
            <person name="Jiang F."/>
            <person name="Zhang X."/>
            <person name="Ren Y."/>
            <person name="Wang B."/>
            <person name="Wang S."/>
            <person name="Lu Y."/>
            <person name="Wu K."/>
            <person name="Fan W."/>
            <person name="Wang G."/>
        </authorList>
    </citation>
    <scope>NUCLEOTIDE SEQUENCE</scope>
    <source>
        <strain evidence="2">12Hb</strain>
    </source>
</reference>
<evidence type="ECO:0000313" key="2">
    <source>
        <dbReference type="EMBL" id="KAF6215894.1"/>
    </source>
</evidence>
<accession>A0A8S9Y501</accession>
<evidence type="ECO:0000313" key="3">
    <source>
        <dbReference type="Proteomes" id="UP000466442"/>
    </source>
</evidence>
<dbReference type="EMBL" id="WIXP02000001">
    <property type="protein sequence ID" value="KAF6215894.1"/>
    <property type="molecule type" value="Genomic_DNA"/>
</dbReference>
<comment type="caution">
    <text evidence="2">The sequence shown here is derived from an EMBL/GenBank/DDBJ whole genome shotgun (WGS) entry which is preliminary data.</text>
</comment>